<dbReference type="PANTHER" id="PTHR33133">
    <property type="entry name" value="OS08G0107100 PROTEIN-RELATED"/>
    <property type="match status" value="1"/>
</dbReference>
<feature type="transmembrane region" description="Helical" evidence="2">
    <location>
        <begin position="310"/>
        <end position="341"/>
    </location>
</feature>
<gene>
    <name evidence="4" type="ORF">DWB77_04671</name>
</gene>
<feature type="domain" description="DUF7847" evidence="3">
    <location>
        <begin position="169"/>
        <end position="388"/>
    </location>
</feature>
<dbReference type="OrthoDB" id="121140at2"/>
<reference evidence="4 5" key="1">
    <citation type="submission" date="2018-10" db="EMBL/GenBank/DDBJ databases">
        <title>Relationship between Morphology and Antimicrobial Activity in Streptomyces.</title>
        <authorList>
            <person name="Kang H.J."/>
            <person name="Kim S.B."/>
        </authorList>
    </citation>
    <scope>NUCLEOTIDE SEQUENCE [LARGE SCALE GENOMIC DNA]</scope>
    <source>
        <strain evidence="4 5">BH38</strain>
    </source>
</reference>
<dbReference type="PANTHER" id="PTHR33133:SF1">
    <property type="entry name" value="EXPRESSED PROTEIN-RELATED"/>
    <property type="match status" value="1"/>
</dbReference>
<feature type="transmembrane region" description="Helical" evidence="2">
    <location>
        <begin position="260"/>
        <end position="289"/>
    </location>
</feature>
<dbReference type="InterPro" id="IPR057169">
    <property type="entry name" value="DUF7847"/>
</dbReference>
<feature type="compositionally biased region" description="Low complexity" evidence="1">
    <location>
        <begin position="77"/>
        <end position="86"/>
    </location>
</feature>
<feature type="transmembrane region" description="Helical" evidence="2">
    <location>
        <begin position="181"/>
        <end position="204"/>
    </location>
</feature>
<evidence type="ECO:0000259" key="3">
    <source>
        <dbReference type="Pfam" id="PF25231"/>
    </source>
</evidence>
<dbReference type="AlphaFoldDB" id="A0A387HNR7"/>
<name>A0A387HNR7_9ACTN</name>
<feature type="transmembrane region" description="Helical" evidence="2">
    <location>
        <begin position="225"/>
        <end position="248"/>
    </location>
</feature>
<dbReference type="Pfam" id="PF25231">
    <property type="entry name" value="DUF7847"/>
    <property type="match status" value="1"/>
</dbReference>
<proteinExistence type="predicted"/>
<evidence type="ECO:0000256" key="1">
    <source>
        <dbReference type="SAM" id="MobiDB-lite"/>
    </source>
</evidence>
<keyword evidence="5" id="KW-1185">Reference proteome</keyword>
<keyword evidence="2" id="KW-0472">Membrane</keyword>
<feature type="transmembrane region" description="Helical" evidence="2">
    <location>
        <begin position="361"/>
        <end position="389"/>
    </location>
</feature>
<dbReference type="RefSeq" id="WP_120723074.1">
    <property type="nucleotide sequence ID" value="NZ_CP032698.1"/>
</dbReference>
<feature type="transmembrane region" description="Helical" evidence="2">
    <location>
        <begin position="128"/>
        <end position="151"/>
    </location>
</feature>
<accession>A0A387HNR7</accession>
<organism evidence="4 5">
    <name type="scientific">Streptomyces hundungensis</name>
    <dbReference type="NCBI Taxonomy" id="1077946"/>
    <lineage>
        <taxon>Bacteria</taxon>
        <taxon>Bacillati</taxon>
        <taxon>Actinomycetota</taxon>
        <taxon>Actinomycetes</taxon>
        <taxon>Kitasatosporales</taxon>
        <taxon>Streptomycetaceae</taxon>
        <taxon>Streptomyces</taxon>
    </lineage>
</organism>
<sequence>MNDSPGWASPGSAPSDGDHSGTPATPEPSDDRARAASKWSQEQPPAAQWSSPGADPSSPQQGQGQGWGTPPQGPGWGQVPTQPPGGNWNQNYGRPPAAKPGVIPLRPLGVGEILDGAVSSARAHWRTVLGLTLVVAVVSQIAQILATRFILPTPTAFDPDATGSESVRQAFDAMLSGLVDLVPPLIIGQFATLFTTAVLTIVVSRSVLGRPVSLGDAWAEARPRLLSLLGLLALVFVMCGGIIAIGVLPGALLGGAGGAALAVLGGLATSVVALWLYIRFCLAAPALMLERQSIVQSLRRSAKLVNGSWWRILGVTLLTSVLVSIVSMIIMMPFTFGAAAADSNSLRSLLDGNTPDFSWPYLIISGVGAVIGSAITYPIVAGVSVLLYIDQRIRREALDMELARAAGIPGYETPGS</sequence>
<keyword evidence="2" id="KW-1133">Transmembrane helix</keyword>
<dbReference type="Proteomes" id="UP000271554">
    <property type="component" value="Chromosome"/>
</dbReference>
<keyword evidence="2" id="KW-0812">Transmembrane</keyword>
<dbReference type="KEGG" id="shun:DWB77_04671"/>
<dbReference type="EMBL" id="CP032698">
    <property type="protein sequence ID" value="AYG82492.1"/>
    <property type="molecule type" value="Genomic_DNA"/>
</dbReference>
<evidence type="ECO:0000256" key="2">
    <source>
        <dbReference type="SAM" id="Phobius"/>
    </source>
</evidence>
<protein>
    <recommendedName>
        <fullName evidence="3">DUF7847 domain-containing protein</fullName>
    </recommendedName>
</protein>
<evidence type="ECO:0000313" key="4">
    <source>
        <dbReference type="EMBL" id="AYG82492.1"/>
    </source>
</evidence>
<feature type="compositionally biased region" description="Polar residues" evidence="1">
    <location>
        <begin position="38"/>
        <end position="51"/>
    </location>
</feature>
<evidence type="ECO:0000313" key="5">
    <source>
        <dbReference type="Proteomes" id="UP000271554"/>
    </source>
</evidence>
<feature type="region of interest" description="Disordered" evidence="1">
    <location>
        <begin position="1"/>
        <end position="98"/>
    </location>
</feature>
<feature type="compositionally biased region" description="Low complexity" evidence="1">
    <location>
        <begin position="1"/>
        <end position="15"/>
    </location>
</feature>